<dbReference type="SUPFAM" id="SSF51679">
    <property type="entry name" value="Bacterial luciferase-like"/>
    <property type="match status" value="1"/>
</dbReference>
<feature type="domain" description="Luciferase-like" evidence="6">
    <location>
        <begin position="23"/>
        <end position="377"/>
    </location>
</feature>
<proteinExistence type="inferred from homology"/>
<dbReference type="InterPro" id="IPR051260">
    <property type="entry name" value="Diverse_substr_monoxygenases"/>
</dbReference>
<evidence type="ECO:0000259" key="6">
    <source>
        <dbReference type="Pfam" id="PF00296"/>
    </source>
</evidence>
<evidence type="ECO:0000313" key="8">
    <source>
        <dbReference type="Proteomes" id="UP000638043"/>
    </source>
</evidence>
<dbReference type="EMBL" id="BMMQ01000002">
    <property type="protein sequence ID" value="GGO61263.1"/>
    <property type="molecule type" value="Genomic_DNA"/>
</dbReference>
<gene>
    <name evidence="7" type="ORF">GCM10010910_08650</name>
</gene>
<keyword evidence="3" id="KW-0560">Oxidoreductase</keyword>
<organism evidence="7 8">
    <name type="scientific">Microbacterium nanhaiense</name>
    <dbReference type="NCBI Taxonomy" id="1301026"/>
    <lineage>
        <taxon>Bacteria</taxon>
        <taxon>Bacillati</taxon>
        <taxon>Actinomycetota</taxon>
        <taxon>Actinomycetes</taxon>
        <taxon>Micrococcales</taxon>
        <taxon>Microbacteriaceae</taxon>
        <taxon>Microbacterium</taxon>
    </lineage>
</organism>
<keyword evidence="4 7" id="KW-0503">Monooxygenase</keyword>
<comment type="caution">
    <text evidence="7">The sequence shown here is derived from an EMBL/GenBank/DDBJ whole genome shotgun (WGS) entry which is preliminary data.</text>
</comment>
<name>A0ABQ2MZ73_9MICO</name>
<dbReference type="PIRSF" id="PIRSF000337">
    <property type="entry name" value="NTA_MOA"/>
    <property type="match status" value="1"/>
</dbReference>
<dbReference type="GO" id="GO:0004497">
    <property type="term" value="F:monooxygenase activity"/>
    <property type="evidence" value="ECO:0007669"/>
    <property type="project" value="UniProtKB-KW"/>
</dbReference>
<dbReference type="PANTHER" id="PTHR30011">
    <property type="entry name" value="ALKANESULFONATE MONOOXYGENASE-RELATED"/>
    <property type="match status" value="1"/>
</dbReference>
<evidence type="ECO:0000256" key="5">
    <source>
        <dbReference type="ARBA" id="ARBA00033748"/>
    </source>
</evidence>
<evidence type="ECO:0000313" key="7">
    <source>
        <dbReference type="EMBL" id="GGO61263.1"/>
    </source>
</evidence>
<sequence length="423" mass="46582">MSARRMHLGAHFPGVNQTTIWNRPESGSQIDPASFTHFAQSAERGLMDLVFLAEGLRLREHAGEIHDLDVVGRPDTLVQLAQLARQTSHIGLIATLSTTFNEPVEFARQLATLDALSDGRAGWNLVTSHDAFFGANFRRGGYLADEDRYERARAFADIAIALWDAAGTGEAVRVHDRFFDIEARATVPPTPQRRPVVMQAGLSPEGRDIAVRYAETVFSPFLRGAAADDYASDLRARLRRAGRPEDGIKILASASFALGDTPEEAREQARRDQRDQVSPATAIRHIESIWGRRFDGLDADGPLPPLSDVVEGVELSAGRAKMHQDQRGRAAELIARAEAENLSVREVVIRATTFGAPLIGTPSDVARQMDEHVQSGACHGFMLIPSITPTGLDRFVDEVIPELQNRGVYRTEYEGETFRDRLA</sequence>
<dbReference type="InterPro" id="IPR016215">
    <property type="entry name" value="NTA_MOA"/>
</dbReference>
<keyword evidence="1" id="KW-0285">Flavoprotein</keyword>
<dbReference type="RefSeq" id="WP_188700165.1">
    <property type="nucleotide sequence ID" value="NZ_BMMQ01000002.1"/>
</dbReference>
<dbReference type="Proteomes" id="UP000638043">
    <property type="component" value="Unassembled WGS sequence"/>
</dbReference>
<keyword evidence="2" id="KW-0288">FMN</keyword>
<dbReference type="InterPro" id="IPR036661">
    <property type="entry name" value="Luciferase-like_sf"/>
</dbReference>
<evidence type="ECO:0000256" key="1">
    <source>
        <dbReference type="ARBA" id="ARBA00022630"/>
    </source>
</evidence>
<protein>
    <submittedName>
        <fullName evidence="7">Nitrilotriacetate monooxygenase component A</fullName>
    </submittedName>
</protein>
<evidence type="ECO:0000256" key="3">
    <source>
        <dbReference type="ARBA" id="ARBA00023002"/>
    </source>
</evidence>
<accession>A0ABQ2MZ73</accession>
<reference evidence="8" key="1">
    <citation type="journal article" date="2019" name="Int. J. Syst. Evol. Microbiol.">
        <title>The Global Catalogue of Microorganisms (GCM) 10K type strain sequencing project: providing services to taxonomists for standard genome sequencing and annotation.</title>
        <authorList>
            <consortium name="The Broad Institute Genomics Platform"/>
            <consortium name="The Broad Institute Genome Sequencing Center for Infectious Disease"/>
            <person name="Wu L."/>
            <person name="Ma J."/>
        </authorList>
    </citation>
    <scope>NUCLEOTIDE SEQUENCE [LARGE SCALE GENOMIC DNA]</scope>
    <source>
        <strain evidence="8">CGMCC 4.7181</strain>
    </source>
</reference>
<dbReference type="Gene3D" id="3.20.20.30">
    <property type="entry name" value="Luciferase-like domain"/>
    <property type="match status" value="1"/>
</dbReference>
<keyword evidence="8" id="KW-1185">Reference proteome</keyword>
<dbReference type="NCBIfam" id="TIGR03860">
    <property type="entry name" value="FMN_nitrolo"/>
    <property type="match status" value="1"/>
</dbReference>
<evidence type="ECO:0000256" key="2">
    <source>
        <dbReference type="ARBA" id="ARBA00022643"/>
    </source>
</evidence>
<comment type="similarity">
    <text evidence="5">Belongs to the NtaA/SnaA/DszA monooxygenase family.</text>
</comment>
<dbReference type="InterPro" id="IPR011251">
    <property type="entry name" value="Luciferase-like_dom"/>
</dbReference>
<evidence type="ECO:0000256" key="4">
    <source>
        <dbReference type="ARBA" id="ARBA00023033"/>
    </source>
</evidence>
<dbReference type="Pfam" id="PF00296">
    <property type="entry name" value="Bac_luciferase"/>
    <property type="match status" value="1"/>
</dbReference>
<dbReference type="PANTHER" id="PTHR30011:SF16">
    <property type="entry name" value="C2H2 FINGER DOMAIN TRANSCRIPTION FACTOR (EUROFUNG)-RELATED"/>
    <property type="match status" value="1"/>
</dbReference>